<gene>
    <name evidence="1" type="ORF">ENV35_03520</name>
</gene>
<name>A0A7C3WML8_9BACT</name>
<comment type="caution">
    <text evidence="1">The sequence shown here is derived from an EMBL/GenBank/DDBJ whole genome shotgun (WGS) entry which is preliminary data.</text>
</comment>
<organism evidence="1">
    <name type="scientific">Dictyoglomus turgidum</name>
    <dbReference type="NCBI Taxonomy" id="513050"/>
    <lineage>
        <taxon>Bacteria</taxon>
        <taxon>Pseudomonadati</taxon>
        <taxon>Dictyoglomota</taxon>
        <taxon>Dictyoglomia</taxon>
        <taxon>Dictyoglomales</taxon>
        <taxon>Dictyoglomaceae</taxon>
        <taxon>Dictyoglomus</taxon>
    </lineage>
</organism>
<proteinExistence type="predicted"/>
<dbReference type="EMBL" id="DTGA01000091">
    <property type="protein sequence ID" value="HGB30927.1"/>
    <property type="molecule type" value="Genomic_DNA"/>
</dbReference>
<accession>A0A7C3WML8</accession>
<evidence type="ECO:0000313" key="1">
    <source>
        <dbReference type="EMBL" id="HGB30927.1"/>
    </source>
</evidence>
<sequence>MERILTIIQLVLVIASDIVEIIKSKGDGAGTIRLADLPHWEEWKKTIMHPDFTLLLDEFNKIKEGKQ</sequence>
<reference evidence="1" key="1">
    <citation type="journal article" date="2020" name="mSystems">
        <title>Genome- and Community-Level Interaction Insights into Carbon Utilization and Element Cycling Functions of Hydrothermarchaeota in Hydrothermal Sediment.</title>
        <authorList>
            <person name="Zhou Z."/>
            <person name="Liu Y."/>
            <person name="Xu W."/>
            <person name="Pan J."/>
            <person name="Luo Z.H."/>
            <person name="Li M."/>
        </authorList>
    </citation>
    <scope>NUCLEOTIDE SEQUENCE [LARGE SCALE GENOMIC DNA]</scope>
    <source>
        <strain evidence="1">SpSt-751</strain>
    </source>
</reference>
<dbReference type="AlphaFoldDB" id="A0A7C3WML8"/>
<protein>
    <submittedName>
        <fullName evidence="1">Uncharacterized protein</fullName>
    </submittedName>
</protein>